<dbReference type="RefSeq" id="WP_086861503.1">
    <property type="nucleotide sequence ID" value="NZ_JADBEG010000001.1"/>
</dbReference>
<proteinExistence type="predicted"/>
<dbReference type="Gene3D" id="1.10.10.10">
    <property type="entry name" value="Winged helix-like DNA-binding domain superfamily/Winged helix DNA-binding domain"/>
    <property type="match status" value="1"/>
</dbReference>
<dbReference type="CDD" id="cd07377">
    <property type="entry name" value="WHTH_GntR"/>
    <property type="match status" value="1"/>
</dbReference>
<evidence type="ECO:0000256" key="1">
    <source>
        <dbReference type="ARBA" id="ARBA00023015"/>
    </source>
</evidence>
<comment type="caution">
    <text evidence="5">The sequence shown here is derived from an EMBL/GenBank/DDBJ whole genome shotgun (WGS) entry which is preliminary data.</text>
</comment>
<dbReference type="GO" id="GO:0003677">
    <property type="term" value="F:DNA binding"/>
    <property type="evidence" value="ECO:0007669"/>
    <property type="project" value="UniProtKB-KW"/>
</dbReference>
<dbReference type="InterPro" id="IPR028978">
    <property type="entry name" value="Chorismate_lyase_/UTRA_dom_sf"/>
</dbReference>
<evidence type="ECO:0000313" key="6">
    <source>
        <dbReference type="Proteomes" id="UP000631670"/>
    </source>
</evidence>
<keyword evidence="1" id="KW-0805">Transcription regulation</keyword>
<dbReference type="Gene3D" id="3.40.1410.10">
    <property type="entry name" value="Chorismate lyase-like"/>
    <property type="match status" value="1"/>
</dbReference>
<dbReference type="PRINTS" id="PR00035">
    <property type="entry name" value="HTHGNTR"/>
</dbReference>
<dbReference type="PANTHER" id="PTHR44846">
    <property type="entry name" value="MANNOSYL-D-GLYCERATE TRANSPORT/METABOLISM SYSTEM REPRESSOR MNGR-RELATED"/>
    <property type="match status" value="1"/>
</dbReference>
<accession>A0ABR9HZP2</accession>
<dbReference type="SUPFAM" id="SSF64288">
    <property type="entry name" value="Chorismate lyase-like"/>
    <property type="match status" value="1"/>
</dbReference>
<dbReference type="PANTHER" id="PTHR44846:SF17">
    <property type="entry name" value="GNTR-FAMILY TRANSCRIPTIONAL REGULATOR"/>
    <property type="match status" value="1"/>
</dbReference>
<dbReference type="InterPro" id="IPR050679">
    <property type="entry name" value="Bact_HTH_transcr_reg"/>
</dbReference>
<evidence type="ECO:0000256" key="2">
    <source>
        <dbReference type="ARBA" id="ARBA00023125"/>
    </source>
</evidence>
<dbReference type="SMART" id="SM00345">
    <property type="entry name" value="HTH_GNTR"/>
    <property type="match status" value="1"/>
</dbReference>
<dbReference type="InterPro" id="IPR036390">
    <property type="entry name" value="WH_DNA-bd_sf"/>
</dbReference>
<reference evidence="5 6" key="1">
    <citation type="submission" date="2020-10" db="EMBL/GenBank/DDBJ databases">
        <title>Sequencing the genomes of 1000 actinobacteria strains.</title>
        <authorList>
            <person name="Klenk H.-P."/>
        </authorList>
    </citation>
    <scope>NUCLEOTIDE SEQUENCE [LARGE SCALE GENOMIC DNA]</scope>
    <source>
        <strain evidence="5 6">DSM 44653</strain>
    </source>
</reference>
<evidence type="ECO:0000259" key="4">
    <source>
        <dbReference type="PROSITE" id="PS50949"/>
    </source>
</evidence>
<dbReference type="EMBL" id="JADBEG010000001">
    <property type="protein sequence ID" value="MBE1496411.1"/>
    <property type="molecule type" value="Genomic_DNA"/>
</dbReference>
<dbReference type="PROSITE" id="PS50949">
    <property type="entry name" value="HTH_GNTR"/>
    <property type="match status" value="1"/>
</dbReference>
<feature type="domain" description="HTH gntR-type" evidence="4">
    <location>
        <begin position="25"/>
        <end position="93"/>
    </location>
</feature>
<dbReference type="SUPFAM" id="SSF46785">
    <property type="entry name" value="Winged helix' DNA-binding domain"/>
    <property type="match status" value="1"/>
</dbReference>
<gene>
    <name evidence="5" type="ORF">H4696_003511</name>
</gene>
<dbReference type="Pfam" id="PF00392">
    <property type="entry name" value="GntR"/>
    <property type="match status" value="1"/>
</dbReference>
<name>A0ABR9HZP2_9PSEU</name>
<protein>
    <submittedName>
        <fullName evidence="5">DNA-binding GntR family transcriptional regulator</fullName>
    </submittedName>
</protein>
<organism evidence="5 6">
    <name type="scientific">Amycolatopsis lexingtonensis</name>
    <dbReference type="NCBI Taxonomy" id="218822"/>
    <lineage>
        <taxon>Bacteria</taxon>
        <taxon>Bacillati</taxon>
        <taxon>Actinomycetota</taxon>
        <taxon>Actinomycetes</taxon>
        <taxon>Pseudonocardiales</taxon>
        <taxon>Pseudonocardiaceae</taxon>
        <taxon>Amycolatopsis</taxon>
    </lineage>
</organism>
<dbReference type="InterPro" id="IPR036388">
    <property type="entry name" value="WH-like_DNA-bd_sf"/>
</dbReference>
<keyword evidence="3" id="KW-0804">Transcription</keyword>
<keyword evidence="2 5" id="KW-0238">DNA-binding</keyword>
<sequence length="258" mass="28414">MSKPDVTFPAWDPGREIVLDPGSPEPLYFQVSRQLHAAIEDGRLPAGARLGNEVDLAANLRLSRPTVRQAIQTLVNQGLLVRRRGVGTQVVRTKVARPLRLSSLFDDLAGLGGKPESAVLANRVEDADAKVAELLEAPGLAHVRRLTRIRSTDGEPLALMNNYLPADVIDPTDDELRERGLYQLLRSAGVRLHAAEQNIGARLATEEDAELLHEEPGAALLTMQRTTYDDTGRVVEYGWHVYRASRYTFNLSLTNGPQ</sequence>
<evidence type="ECO:0000313" key="5">
    <source>
        <dbReference type="EMBL" id="MBE1496411.1"/>
    </source>
</evidence>
<dbReference type="SMART" id="SM00866">
    <property type="entry name" value="UTRA"/>
    <property type="match status" value="1"/>
</dbReference>
<dbReference type="InterPro" id="IPR011663">
    <property type="entry name" value="UTRA"/>
</dbReference>
<keyword evidence="6" id="KW-1185">Reference proteome</keyword>
<dbReference type="Proteomes" id="UP000631670">
    <property type="component" value="Unassembled WGS sequence"/>
</dbReference>
<dbReference type="Pfam" id="PF07702">
    <property type="entry name" value="UTRA"/>
    <property type="match status" value="1"/>
</dbReference>
<dbReference type="InterPro" id="IPR000524">
    <property type="entry name" value="Tscrpt_reg_HTH_GntR"/>
</dbReference>
<evidence type="ECO:0000256" key="3">
    <source>
        <dbReference type="ARBA" id="ARBA00023163"/>
    </source>
</evidence>